<name>A0A7I8K7U5_SPIIN</name>
<evidence type="ECO:0000313" key="3">
    <source>
        <dbReference type="Proteomes" id="UP000663760"/>
    </source>
</evidence>
<reference evidence="2" key="1">
    <citation type="submission" date="2020-02" db="EMBL/GenBank/DDBJ databases">
        <authorList>
            <person name="Scholz U."/>
            <person name="Mascher M."/>
            <person name="Fiebig A."/>
        </authorList>
    </citation>
    <scope>NUCLEOTIDE SEQUENCE</scope>
</reference>
<dbReference type="PANTHER" id="PTHR33696:SF23">
    <property type="entry name" value="OS03G0674900 PROTEIN"/>
    <property type="match status" value="1"/>
</dbReference>
<dbReference type="AlphaFoldDB" id="A0A7I8K7U5"/>
<accession>A0A7I8K7U5</accession>
<gene>
    <name evidence="2" type="ORF">SI8410_03004496</name>
</gene>
<protein>
    <submittedName>
        <fullName evidence="2">Uncharacterized protein</fullName>
    </submittedName>
</protein>
<feature type="compositionally biased region" description="Basic and acidic residues" evidence="1">
    <location>
        <begin position="16"/>
        <end position="26"/>
    </location>
</feature>
<organism evidence="2 3">
    <name type="scientific">Spirodela intermedia</name>
    <name type="common">Intermediate duckweed</name>
    <dbReference type="NCBI Taxonomy" id="51605"/>
    <lineage>
        <taxon>Eukaryota</taxon>
        <taxon>Viridiplantae</taxon>
        <taxon>Streptophyta</taxon>
        <taxon>Embryophyta</taxon>
        <taxon>Tracheophyta</taxon>
        <taxon>Spermatophyta</taxon>
        <taxon>Magnoliopsida</taxon>
        <taxon>Liliopsida</taxon>
        <taxon>Araceae</taxon>
        <taxon>Lemnoideae</taxon>
        <taxon>Spirodela</taxon>
    </lineage>
</organism>
<proteinExistence type="predicted"/>
<dbReference type="Proteomes" id="UP000663760">
    <property type="component" value="Chromosome 3"/>
</dbReference>
<feature type="region of interest" description="Disordered" evidence="1">
    <location>
        <begin position="1"/>
        <end position="26"/>
    </location>
</feature>
<keyword evidence="3" id="KW-1185">Reference proteome</keyword>
<dbReference type="OrthoDB" id="745459at2759"/>
<feature type="region of interest" description="Disordered" evidence="1">
    <location>
        <begin position="36"/>
        <end position="55"/>
    </location>
</feature>
<dbReference type="PANTHER" id="PTHR33696">
    <property type="entry name" value="T22J18.15-RELATED"/>
    <property type="match status" value="1"/>
</dbReference>
<evidence type="ECO:0000313" key="2">
    <source>
        <dbReference type="EMBL" id="CAA7393788.1"/>
    </source>
</evidence>
<evidence type="ECO:0000256" key="1">
    <source>
        <dbReference type="SAM" id="MobiDB-lite"/>
    </source>
</evidence>
<dbReference type="EMBL" id="LR746266">
    <property type="protein sequence ID" value="CAA7393788.1"/>
    <property type="molecule type" value="Genomic_DNA"/>
</dbReference>
<sequence length="171" mass="19237">MSKHRLHTSGVVPFAWEREPGRSKVEPNAKVLSAAAVGKVDSKLPPPPCRNERQTPSEHRMYIPLPPCPFQGSQSNSSCKSGPGVDPFFDAYMECTRSAHHEGKGGAKQKKRGGRRGLRRKMLWFSCNSKLDVAEDSMVELPEISPSHHIRDNYMGLMWRESYEIRVNPGH</sequence>